<organism evidence="1 2">
    <name type="scientific">Bacteroides pyogenes</name>
    <dbReference type="NCBI Taxonomy" id="310300"/>
    <lineage>
        <taxon>Bacteria</taxon>
        <taxon>Pseudomonadati</taxon>
        <taxon>Bacteroidota</taxon>
        <taxon>Bacteroidia</taxon>
        <taxon>Bacteroidales</taxon>
        <taxon>Bacteroidaceae</taxon>
        <taxon>Bacteroides</taxon>
    </lineage>
</organism>
<proteinExistence type="predicted"/>
<dbReference type="Gene3D" id="2.60.40.2670">
    <property type="match status" value="1"/>
</dbReference>
<dbReference type="Proteomes" id="UP000324383">
    <property type="component" value="Unassembled WGS sequence"/>
</dbReference>
<name>A0A5D3FHC9_9BACE</name>
<dbReference type="RefSeq" id="WP_148730418.1">
    <property type="nucleotide sequence ID" value="NZ_DAIMPP010000182.1"/>
</dbReference>
<keyword evidence="2" id="KW-1185">Reference proteome</keyword>
<dbReference type="AlphaFoldDB" id="A0A5D3FHC9"/>
<dbReference type="EMBL" id="VKLW01000012">
    <property type="protein sequence ID" value="TYK33781.1"/>
    <property type="molecule type" value="Genomic_DNA"/>
</dbReference>
<reference evidence="1 2" key="1">
    <citation type="submission" date="2019-07" db="EMBL/GenBank/DDBJ databases">
        <title>Draft Genome Sequences of Bacteroides pyogenes Strains Isolated from the Uterus Holstein Dairy Cows with Metritis.</title>
        <authorList>
            <person name="Cunha F."/>
            <person name="Galvao K.N."/>
            <person name="Jeon S.J."/>
            <person name="Jeong K.C."/>
        </authorList>
    </citation>
    <scope>NUCLEOTIDE SEQUENCE [LARGE SCALE GENOMIC DNA]</scope>
    <source>
        <strain evidence="1 2">KG-31</strain>
    </source>
</reference>
<sequence length="271" mass="29957">MKTKKILVFLALGTLFACQQNEQQETANEALQLSISIENDELGALTRSFGMNYALGKNAFSAGEVLSVAAANEDFQPYTVGKDNYLWNDIKTKNQQVALSAHYPAVDYNQPGERRILEGGQEYLFGTTEVNQGSSSAALRMKRMTVPVVLLSENGGPYEGDAKVTLHLQNEGIQNLRTGLIQPTPNALQQEIEINKISDGPTTNLIPQRLVRGQRIGTVSYGGIEKNIFVDQNISLSSGNMLSIRLSEYTYDIIVDGNVPLRNEPIRKNYR</sequence>
<accession>A0A5D3FHC9</accession>
<comment type="caution">
    <text evidence="1">The sequence shown here is derived from an EMBL/GenBank/DDBJ whole genome shotgun (WGS) entry which is preliminary data.</text>
</comment>
<dbReference type="Gene3D" id="2.60.40.2680">
    <property type="match status" value="1"/>
</dbReference>
<dbReference type="PROSITE" id="PS51257">
    <property type="entry name" value="PROKAR_LIPOPROTEIN"/>
    <property type="match status" value="1"/>
</dbReference>
<evidence type="ECO:0000313" key="2">
    <source>
        <dbReference type="Proteomes" id="UP000324383"/>
    </source>
</evidence>
<gene>
    <name evidence="1" type="ORF">FNJ60_06670</name>
</gene>
<evidence type="ECO:0000313" key="1">
    <source>
        <dbReference type="EMBL" id="TYK33781.1"/>
    </source>
</evidence>
<protein>
    <submittedName>
        <fullName evidence="1">Fimbrillin family protein</fullName>
    </submittedName>
</protein>